<gene>
    <name evidence="5" type="ORF">SAMN06296427_101558</name>
</gene>
<name>A0A1W1YMC6_9FLAO</name>
<dbReference type="GO" id="GO:0030145">
    <property type="term" value="F:manganese ion binding"/>
    <property type="evidence" value="ECO:0007669"/>
    <property type="project" value="InterPro"/>
</dbReference>
<dbReference type="Proteomes" id="UP000192393">
    <property type="component" value="Unassembled WGS sequence"/>
</dbReference>
<dbReference type="SUPFAM" id="SSF89550">
    <property type="entry name" value="PHP domain-like"/>
    <property type="match status" value="1"/>
</dbReference>
<dbReference type="GO" id="GO:0004725">
    <property type="term" value="F:protein tyrosine phosphatase activity"/>
    <property type="evidence" value="ECO:0007669"/>
    <property type="project" value="UniProtKB-EC"/>
</dbReference>
<protein>
    <recommendedName>
        <fullName evidence="2">protein-tyrosine-phosphatase</fullName>
        <ecNumber evidence="2">3.1.3.48</ecNumber>
    </recommendedName>
</protein>
<organism evidence="5 6">
    <name type="scientific">Moheibacter sediminis</name>
    <dbReference type="NCBI Taxonomy" id="1434700"/>
    <lineage>
        <taxon>Bacteria</taxon>
        <taxon>Pseudomonadati</taxon>
        <taxon>Bacteroidota</taxon>
        <taxon>Flavobacteriia</taxon>
        <taxon>Flavobacteriales</taxon>
        <taxon>Weeksellaceae</taxon>
        <taxon>Moheibacter</taxon>
    </lineage>
</organism>
<evidence type="ECO:0000313" key="5">
    <source>
        <dbReference type="EMBL" id="SMC37390.1"/>
    </source>
</evidence>
<dbReference type="EMBL" id="FWXS01000001">
    <property type="protein sequence ID" value="SMC37390.1"/>
    <property type="molecule type" value="Genomic_DNA"/>
</dbReference>
<dbReference type="PANTHER" id="PTHR39181:SF1">
    <property type="entry name" value="TYROSINE-PROTEIN PHOSPHATASE YWQE"/>
    <property type="match status" value="1"/>
</dbReference>
<dbReference type="AlphaFoldDB" id="A0A1W1YMC6"/>
<keyword evidence="3" id="KW-0378">Hydrolase</keyword>
<evidence type="ECO:0000256" key="2">
    <source>
        <dbReference type="ARBA" id="ARBA00013064"/>
    </source>
</evidence>
<reference evidence="5 6" key="1">
    <citation type="submission" date="2017-04" db="EMBL/GenBank/DDBJ databases">
        <authorList>
            <person name="Afonso C.L."/>
            <person name="Miller P.J."/>
            <person name="Scott M.A."/>
            <person name="Spackman E."/>
            <person name="Goraichik I."/>
            <person name="Dimitrov K.M."/>
            <person name="Suarez D.L."/>
            <person name="Swayne D.E."/>
        </authorList>
    </citation>
    <scope>NUCLEOTIDE SEQUENCE [LARGE SCALE GENOMIC DNA]</scope>
    <source>
        <strain evidence="5 6">CGMCC 1.12708</strain>
    </source>
</reference>
<dbReference type="Pfam" id="PF19567">
    <property type="entry name" value="CpsB_CapC"/>
    <property type="match status" value="1"/>
</dbReference>
<dbReference type="STRING" id="1434700.SAMN06296427_101558"/>
<evidence type="ECO:0000313" key="6">
    <source>
        <dbReference type="Proteomes" id="UP000192393"/>
    </source>
</evidence>
<dbReference type="Gene3D" id="3.20.20.140">
    <property type="entry name" value="Metal-dependent hydrolases"/>
    <property type="match status" value="1"/>
</dbReference>
<dbReference type="RefSeq" id="WP_245828403.1">
    <property type="nucleotide sequence ID" value="NZ_FWXS01000001.1"/>
</dbReference>
<dbReference type="PANTHER" id="PTHR39181">
    <property type="entry name" value="TYROSINE-PROTEIN PHOSPHATASE YWQE"/>
    <property type="match status" value="1"/>
</dbReference>
<dbReference type="EC" id="3.1.3.48" evidence="2"/>
<accession>A0A1W1YMC6</accession>
<dbReference type="InterPro" id="IPR016195">
    <property type="entry name" value="Pol/histidinol_Pase-like"/>
</dbReference>
<comment type="catalytic activity">
    <reaction evidence="4">
        <text>O-phospho-L-tyrosyl-[protein] + H2O = L-tyrosyl-[protein] + phosphate</text>
        <dbReference type="Rhea" id="RHEA:10684"/>
        <dbReference type="Rhea" id="RHEA-COMP:10136"/>
        <dbReference type="Rhea" id="RHEA-COMP:20101"/>
        <dbReference type="ChEBI" id="CHEBI:15377"/>
        <dbReference type="ChEBI" id="CHEBI:43474"/>
        <dbReference type="ChEBI" id="CHEBI:46858"/>
        <dbReference type="ChEBI" id="CHEBI:61978"/>
        <dbReference type="EC" id="3.1.3.48"/>
    </reaction>
</comment>
<evidence type="ECO:0000256" key="3">
    <source>
        <dbReference type="ARBA" id="ARBA00022801"/>
    </source>
</evidence>
<sequence length="236" mass="27366">MNNFTEHFIDIHSHILPGIDDGAKTMGHSIELLTNMYKLGIRNFVCTPHVIEGVWENSTEKILSTFNELNAVVEQTPNLKEINIRVAAEYMMDENFQKLLENKDFLPIKDNKILVEMSYLAPPANLFETIAEIQIKGFVPILAHPERYKSFHQDLGVYQRLKSAGCMFQINMISLSNYYGKDVHESAIWLLRNNMIDFIGSDLHHMRHMEVIESVVTRKNMMEMVTPIIYNNHQLK</sequence>
<proteinExistence type="inferred from homology"/>
<dbReference type="InterPro" id="IPR016667">
    <property type="entry name" value="Caps_polysacc_synth_CpsB/CapC"/>
</dbReference>
<keyword evidence="6" id="KW-1185">Reference proteome</keyword>
<dbReference type="PIRSF" id="PIRSF016557">
    <property type="entry name" value="Caps_synth_CpsB"/>
    <property type="match status" value="1"/>
</dbReference>
<evidence type="ECO:0000256" key="1">
    <source>
        <dbReference type="ARBA" id="ARBA00005750"/>
    </source>
</evidence>
<comment type="similarity">
    <text evidence="1">Belongs to the metallo-dependent hydrolases superfamily. CpsB/CapC family.</text>
</comment>
<evidence type="ECO:0000256" key="4">
    <source>
        <dbReference type="ARBA" id="ARBA00051722"/>
    </source>
</evidence>